<name>A0ABD2PKJ9_9PLAT</name>
<comment type="caution">
    <text evidence="2">The sequence shown here is derived from an EMBL/GenBank/DDBJ whole genome shotgun (WGS) entry which is preliminary data.</text>
</comment>
<gene>
    <name evidence="2" type="ORF">Ciccas_013495</name>
</gene>
<feature type="transmembrane region" description="Helical" evidence="1">
    <location>
        <begin position="28"/>
        <end position="50"/>
    </location>
</feature>
<accession>A0ABD2PKJ9</accession>
<keyword evidence="1" id="KW-1133">Transmembrane helix</keyword>
<evidence type="ECO:0000313" key="3">
    <source>
        <dbReference type="Proteomes" id="UP001626550"/>
    </source>
</evidence>
<protein>
    <submittedName>
        <fullName evidence="2">Uncharacterized protein</fullName>
    </submittedName>
</protein>
<evidence type="ECO:0000313" key="2">
    <source>
        <dbReference type="EMBL" id="KAL3307980.1"/>
    </source>
</evidence>
<keyword evidence="1" id="KW-0812">Transmembrane</keyword>
<reference evidence="2 3" key="1">
    <citation type="submission" date="2024-11" db="EMBL/GenBank/DDBJ databases">
        <title>Adaptive evolution of stress response genes in parasites aligns with host niche diversity.</title>
        <authorList>
            <person name="Hahn C."/>
            <person name="Resl P."/>
        </authorList>
    </citation>
    <scope>NUCLEOTIDE SEQUENCE [LARGE SCALE GENOMIC DNA]</scope>
    <source>
        <strain evidence="2">EGGRZ-B1_66</strain>
        <tissue evidence="2">Body</tissue>
    </source>
</reference>
<feature type="non-terminal residue" evidence="2">
    <location>
        <position position="1"/>
    </location>
</feature>
<keyword evidence="3" id="KW-1185">Reference proteome</keyword>
<keyword evidence="1" id="KW-0472">Membrane</keyword>
<dbReference type="AlphaFoldDB" id="A0ABD2PKJ9"/>
<evidence type="ECO:0000256" key="1">
    <source>
        <dbReference type="SAM" id="Phobius"/>
    </source>
</evidence>
<sequence length="291" mass="31665">VLPGTSAGTSIGSFFIPVNTFVLKYTGLASACLLLLIIIIGLIVYACCVFRRGPKHPRKKDKPPPVSNSNSMLLGFEPQKIASPMPPSELEHFHATTAMDEEMFSPYAKLIPAAGSGLVQVCSMIPHETTNCMIADPDGKLEDYVAFRVVSPTDPDIQENLHNFSIQPLTVLSSFNAPDMVEPQQKEAFFSTPNHSTFIPTGLVSSSSRSAMFEPIITASMELSSYKDNPTYSPCPLHGNLLATSTTSYSNIDPHKQESIKTELSTFCASLGRNRTNDKLKPDDEGYNTAV</sequence>
<proteinExistence type="predicted"/>
<dbReference type="EMBL" id="JBJKFK010006096">
    <property type="protein sequence ID" value="KAL3307980.1"/>
    <property type="molecule type" value="Genomic_DNA"/>
</dbReference>
<organism evidence="2 3">
    <name type="scientific">Cichlidogyrus casuarinus</name>
    <dbReference type="NCBI Taxonomy" id="1844966"/>
    <lineage>
        <taxon>Eukaryota</taxon>
        <taxon>Metazoa</taxon>
        <taxon>Spiralia</taxon>
        <taxon>Lophotrochozoa</taxon>
        <taxon>Platyhelminthes</taxon>
        <taxon>Monogenea</taxon>
        <taxon>Monopisthocotylea</taxon>
        <taxon>Dactylogyridea</taxon>
        <taxon>Ancyrocephalidae</taxon>
        <taxon>Cichlidogyrus</taxon>
    </lineage>
</organism>
<dbReference type="Proteomes" id="UP001626550">
    <property type="component" value="Unassembled WGS sequence"/>
</dbReference>